<gene>
    <name evidence="1" type="ORF">FOYG_08530</name>
</gene>
<dbReference type="Proteomes" id="UP000030753">
    <property type="component" value="Unassembled WGS sequence"/>
</dbReference>
<organism evidence="1 2">
    <name type="scientific">Fusarium oxysporum NRRL 32931</name>
    <dbReference type="NCBI Taxonomy" id="660029"/>
    <lineage>
        <taxon>Eukaryota</taxon>
        <taxon>Fungi</taxon>
        <taxon>Dikarya</taxon>
        <taxon>Ascomycota</taxon>
        <taxon>Pezizomycotina</taxon>
        <taxon>Sordariomycetes</taxon>
        <taxon>Hypocreomycetidae</taxon>
        <taxon>Hypocreales</taxon>
        <taxon>Nectriaceae</taxon>
        <taxon>Fusarium</taxon>
        <taxon>Fusarium oxysporum species complex</taxon>
    </lineage>
</organism>
<dbReference type="HOGENOM" id="CLU_2184054_0_0_1"/>
<evidence type="ECO:0000313" key="2">
    <source>
        <dbReference type="Proteomes" id="UP000030753"/>
    </source>
</evidence>
<dbReference type="EMBL" id="JH717843">
    <property type="protein sequence ID" value="EWY91424.1"/>
    <property type="molecule type" value="Genomic_DNA"/>
</dbReference>
<evidence type="ECO:0000313" key="1">
    <source>
        <dbReference type="EMBL" id="EWY91424.1"/>
    </source>
</evidence>
<name>W9IF23_FUSOX</name>
<sequence length="111" mass="12712">MQATRSCLGRMPPEFKSPYPRKCNTTECHYQEGITAYAYITVHRFGHSAIGHLHVPPCQVADAKRPLQIRCSVDKFHNNGCQFETLLASLNNRNNHTEISTLIVLDRNFQR</sequence>
<accession>W9IF23</accession>
<proteinExistence type="predicted"/>
<reference evidence="1 2" key="1">
    <citation type="submission" date="2011-06" db="EMBL/GenBank/DDBJ databases">
        <title>The Genome Sequence of Fusarium oxysporum FOSC 3-a.</title>
        <authorList>
            <consortium name="The Broad Institute Genome Sequencing Platform"/>
            <person name="Ma L.-J."/>
            <person name="Gale L.R."/>
            <person name="Schwartz D.C."/>
            <person name="Zhou S."/>
            <person name="Corby-Kistler H."/>
            <person name="Young S.K."/>
            <person name="Zeng Q."/>
            <person name="Gargeya S."/>
            <person name="Fitzgerald M."/>
            <person name="Haas B."/>
            <person name="Abouelleil A."/>
            <person name="Alvarado L."/>
            <person name="Arachchi H.M."/>
            <person name="Berlin A."/>
            <person name="Brown A."/>
            <person name="Chapman S.B."/>
            <person name="Chen Z."/>
            <person name="Dunbar C."/>
            <person name="Freedman E."/>
            <person name="Gearin G."/>
            <person name="Gellesch M."/>
            <person name="Goldberg J."/>
            <person name="Griggs A."/>
            <person name="Gujja S."/>
            <person name="Heiman D."/>
            <person name="Howarth C."/>
            <person name="Larson L."/>
            <person name="Lui A."/>
            <person name="MacDonald P.J.P."/>
            <person name="Mehta T."/>
            <person name="Montmayeur A."/>
            <person name="Murphy C."/>
            <person name="Neiman D."/>
            <person name="Pearson M."/>
            <person name="Priest M."/>
            <person name="Roberts A."/>
            <person name="Saif S."/>
            <person name="Shea T."/>
            <person name="Shenoy N."/>
            <person name="Sisk P."/>
            <person name="Stolte C."/>
            <person name="Sykes S."/>
            <person name="Wortman J."/>
            <person name="Nusbaum C."/>
            <person name="Birren B."/>
        </authorList>
    </citation>
    <scope>NUCLEOTIDE SEQUENCE [LARGE SCALE GENOMIC DNA]</scope>
    <source>
        <strain evidence="2">FOSC 3-a</strain>
    </source>
</reference>
<dbReference type="AlphaFoldDB" id="W9IF23"/>
<protein>
    <submittedName>
        <fullName evidence="1">Uncharacterized protein</fullName>
    </submittedName>
</protein>